<dbReference type="PANTHER" id="PTHR24171:SF8">
    <property type="entry name" value="BRCA1-ASSOCIATED RING DOMAIN PROTEIN 1"/>
    <property type="match status" value="1"/>
</dbReference>
<evidence type="ECO:0000256" key="2">
    <source>
        <dbReference type="ARBA" id="ARBA00023043"/>
    </source>
</evidence>
<dbReference type="GO" id="GO:0004842">
    <property type="term" value="F:ubiquitin-protein transferase activity"/>
    <property type="evidence" value="ECO:0007669"/>
    <property type="project" value="TreeGrafter"/>
</dbReference>
<evidence type="ECO:0000313" key="4">
    <source>
        <dbReference type="EMBL" id="CAI10267.1"/>
    </source>
</evidence>
<sequence>MVSKRPNRKGFPPEVGKEIIRLSLAYERLRLITRPTARLEPKAEDLSETTRKARERLKTLGIENDLVSFARAVSTCNSDLCALMIEAGLDINMRDHRGLTMLIVCAMRGQKESAERLMKLGADVDVRDSDGYTALHWASEGGNTPFVLSLLRKGAQVDPQSRTGVTPLMLAASAGRYTTAEGLLKHGACPNITADTGATALYRAVANDHLAVAELLVAKGASVHSKLENGPSLIELAKRSEHPGIRELIEHVQTNLWNTFDTKENRGTRPAGHSILGLYPKPA</sequence>
<organism evidence="4 5">
    <name type="scientific">Aromatoleum aromaticum (strain DSM 19018 / LMG 30748 / EbN1)</name>
    <name type="common">Azoarcus sp. (strain EbN1)</name>
    <dbReference type="NCBI Taxonomy" id="76114"/>
    <lineage>
        <taxon>Bacteria</taxon>
        <taxon>Pseudomonadati</taxon>
        <taxon>Pseudomonadota</taxon>
        <taxon>Betaproteobacteria</taxon>
        <taxon>Rhodocyclales</taxon>
        <taxon>Rhodocyclaceae</taxon>
        <taxon>Aromatoleum</taxon>
    </lineage>
</organism>
<feature type="repeat" description="ANK" evidence="3">
    <location>
        <begin position="97"/>
        <end position="129"/>
    </location>
</feature>
<dbReference type="PROSITE" id="PS50297">
    <property type="entry name" value="ANK_REP_REGION"/>
    <property type="match status" value="4"/>
</dbReference>
<dbReference type="PANTHER" id="PTHR24171">
    <property type="entry name" value="ANKYRIN REPEAT DOMAIN-CONTAINING PROTEIN 39-RELATED"/>
    <property type="match status" value="1"/>
</dbReference>
<dbReference type="SUPFAM" id="SSF48403">
    <property type="entry name" value="Ankyrin repeat"/>
    <property type="match status" value="1"/>
</dbReference>
<keyword evidence="4" id="KW-0614">Plasmid</keyword>
<dbReference type="EMBL" id="CR555307">
    <property type="protein sequence ID" value="CAI10267.1"/>
    <property type="molecule type" value="Genomic_DNA"/>
</dbReference>
<dbReference type="Pfam" id="PF00023">
    <property type="entry name" value="Ank"/>
    <property type="match status" value="2"/>
</dbReference>
<dbReference type="HOGENOM" id="CLU_078191_0_0_4"/>
<name>Q5NXE7_AROAE</name>
<keyword evidence="5" id="KW-1185">Reference proteome</keyword>
<dbReference type="AlphaFoldDB" id="Q5NXE7"/>
<feature type="repeat" description="ANK" evidence="3">
    <location>
        <begin position="163"/>
        <end position="195"/>
    </location>
</feature>
<feature type="repeat" description="ANK" evidence="3">
    <location>
        <begin position="130"/>
        <end position="162"/>
    </location>
</feature>
<keyword evidence="2 3" id="KW-0040">ANK repeat</keyword>
<dbReference type="PRINTS" id="PR01415">
    <property type="entry name" value="ANKYRIN"/>
</dbReference>
<protein>
    <submittedName>
        <fullName evidence="4">Uncharacterized protein</fullName>
    </submittedName>
</protein>
<accession>Q5NXE7</accession>
<dbReference type="Gene3D" id="1.25.40.20">
    <property type="entry name" value="Ankyrin repeat-containing domain"/>
    <property type="match status" value="2"/>
</dbReference>
<dbReference type="PROSITE" id="PS50088">
    <property type="entry name" value="ANK_REPEAT"/>
    <property type="match status" value="4"/>
</dbReference>
<geneLocation type="plasmid" evidence="5">
    <name>pAzo1</name>
</geneLocation>
<dbReference type="SMART" id="SM00248">
    <property type="entry name" value="ANK"/>
    <property type="match status" value="5"/>
</dbReference>
<dbReference type="Proteomes" id="UP000006552">
    <property type="component" value="Plasmid 1"/>
</dbReference>
<dbReference type="InterPro" id="IPR036770">
    <property type="entry name" value="Ankyrin_rpt-contain_sf"/>
</dbReference>
<dbReference type="InterPro" id="IPR002110">
    <property type="entry name" value="Ankyrin_rpt"/>
</dbReference>
<proteinExistence type="predicted"/>
<evidence type="ECO:0000313" key="5">
    <source>
        <dbReference type="Proteomes" id="UP000006552"/>
    </source>
</evidence>
<evidence type="ECO:0000256" key="3">
    <source>
        <dbReference type="PROSITE-ProRule" id="PRU00023"/>
    </source>
</evidence>
<dbReference type="GO" id="GO:0085020">
    <property type="term" value="P:protein K6-linked ubiquitination"/>
    <property type="evidence" value="ECO:0007669"/>
    <property type="project" value="TreeGrafter"/>
</dbReference>
<evidence type="ECO:0000256" key="1">
    <source>
        <dbReference type="ARBA" id="ARBA00022737"/>
    </source>
</evidence>
<feature type="repeat" description="ANK" evidence="3">
    <location>
        <begin position="196"/>
        <end position="228"/>
    </location>
</feature>
<dbReference type="Pfam" id="PF12796">
    <property type="entry name" value="Ank_2"/>
    <property type="match status" value="1"/>
</dbReference>
<keyword evidence="1" id="KW-0677">Repeat</keyword>
<gene>
    <name evidence="4" type="ORF">p1B23</name>
</gene>
<reference evidence="4 5" key="1">
    <citation type="journal article" date="2005" name="Arch. Microbiol.">
        <title>The genome sequence of an anaerobic aromatic-degrading denitrifying bacterium, strain EbN1.</title>
        <authorList>
            <person name="Rabus R."/>
            <person name="Kube M."/>
            <person name="Heider J."/>
            <person name="Beck A."/>
            <person name="Heitmann K."/>
            <person name="Widdel F."/>
            <person name="Reinhardt R."/>
        </authorList>
    </citation>
    <scope>NUCLEOTIDE SEQUENCE [LARGE SCALE GENOMIC DNA]</scope>
    <source>
        <strain evidence="4 5">EbN1</strain>
        <plasmid evidence="5">Plasmid pAzo1</plasmid>
    </source>
</reference>
<dbReference type="KEGG" id="eba:p1B23"/>